<gene>
    <name evidence="2" type="ORF">IL334_003833</name>
</gene>
<dbReference type="RefSeq" id="XP_062791610.1">
    <property type="nucleotide sequence ID" value="XM_062935559.1"/>
</dbReference>
<evidence type="ECO:0000259" key="1">
    <source>
        <dbReference type="Pfam" id="PF12937"/>
    </source>
</evidence>
<dbReference type="Pfam" id="PF12937">
    <property type="entry name" value="F-box-like"/>
    <property type="match status" value="1"/>
</dbReference>
<protein>
    <recommendedName>
        <fullName evidence="1">F-box domain-containing protein</fullName>
    </recommendedName>
</protein>
<dbReference type="InterPro" id="IPR036047">
    <property type="entry name" value="F-box-like_dom_sf"/>
</dbReference>
<dbReference type="GeneID" id="87955964"/>
<name>A0ABZ1CZ21_9TREE</name>
<dbReference type="Proteomes" id="UP001329825">
    <property type="component" value="Chromosome 5"/>
</dbReference>
<proteinExistence type="predicted"/>
<keyword evidence="3" id="KW-1185">Reference proteome</keyword>
<evidence type="ECO:0000313" key="2">
    <source>
        <dbReference type="EMBL" id="WRT66870.1"/>
    </source>
</evidence>
<evidence type="ECO:0000313" key="3">
    <source>
        <dbReference type="Proteomes" id="UP001329825"/>
    </source>
</evidence>
<feature type="domain" description="F-box" evidence="1">
    <location>
        <begin position="13"/>
        <end position="51"/>
    </location>
</feature>
<dbReference type="SUPFAM" id="SSF81383">
    <property type="entry name" value="F-box domain"/>
    <property type="match status" value="1"/>
</dbReference>
<dbReference type="EMBL" id="CP141885">
    <property type="protein sequence ID" value="WRT66870.1"/>
    <property type="molecule type" value="Genomic_DNA"/>
</dbReference>
<organism evidence="2 3">
    <name type="scientific">Kwoniella shivajii</name>
    <dbReference type="NCBI Taxonomy" id="564305"/>
    <lineage>
        <taxon>Eukaryota</taxon>
        <taxon>Fungi</taxon>
        <taxon>Dikarya</taxon>
        <taxon>Basidiomycota</taxon>
        <taxon>Agaricomycotina</taxon>
        <taxon>Tremellomycetes</taxon>
        <taxon>Tremellales</taxon>
        <taxon>Cryptococcaceae</taxon>
        <taxon>Kwoniella</taxon>
    </lineage>
</organism>
<reference evidence="2 3" key="1">
    <citation type="submission" date="2024-01" db="EMBL/GenBank/DDBJ databases">
        <title>Comparative genomics of Cryptococcus and Kwoniella reveals pathogenesis evolution and contrasting modes of karyotype evolution via chromosome fusion or intercentromeric recombination.</title>
        <authorList>
            <person name="Coelho M.A."/>
            <person name="David-Palma M."/>
            <person name="Shea T."/>
            <person name="Bowers K."/>
            <person name="McGinley-Smith S."/>
            <person name="Mohammad A.W."/>
            <person name="Gnirke A."/>
            <person name="Yurkov A.M."/>
            <person name="Nowrousian M."/>
            <person name="Sun S."/>
            <person name="Cuomo C.A."/>
            <person name="Heitman J."/>
        </authorList>
    </citation>
    <scope>NUCLEOTIDE SEQUENCE [LARGE SCALE GENOMIC DNA]</scope>
    <source>
        <strain evidence="2">CBS 11374</strain>
    </source>
</reference>
<sequence length="457" mass="52996">MTIKASAKVGHTDDILSQIFDYLPSKSLFAALQVNKTFFHIVTPKLYSKISVKHTGANIFYQHKTSSPVGFPNPLSKLALLGLVKCVNIYVHGREVCPGIKQCGFIPPLPDLKIVHLAGGFQPSDSYVLCEPSTCPFILSICSNVEDRVILREMDFRPLREMNYLKEVVVRLRPCQLDNMTSHQTDPKEPWFTLPKKVEKMKLIWWDERHSYRIESVEVSRRPFRCSRANFNIIFGHYTGYSGTKDCNRCVIREQASLSRTLPPLLTLSEQLPCMMKRFGRATNIKRIDIYNMDKMFQIAFDQNGTTKENLQEMMLDSFQEGRNEYRTVKVVLSAPNDINVSKKHQYTAHSMEDESGLNPCEIYYHPWAAYYPAFAKMHEMDDREEEYWSNRLSPSRELLEARADLLRAFSKGKGSDIMKEEVEFYSQAELEEEFLNIELRRQRLKHLKYGGEILIM</sequence>
<dbReference type="InterPro" id="IPR001810">
    <property type="entry name" value="F-box_dom"/>
</dbReference>
<accession>A0ABZ1CZ21</accession>